<comment type="caution">
    <text evidence="3">The sequence shown here is derived from an EMBL/GenBank/DDBJ whole genome shotgun (WGS) entry which is preliminary data.</text>
</comment>
<dbReference type="PANTHER" id="PTHR43708">
    <property type="entry name" value="CONSERVED EXPRESSED OXIDOREDUCTASE (EUROFUNG)"/>
    <property type="match status" value="1"/>
</dbReference>
<dbReference type="RefSeq" id="XP_040735775.1">
    <property type="nucleotide sequence ID" value="XM_040879949.1"/>
</dbReference>
<dbReference type="GO" id="GO:0000166">
    <property type="term" value="F:nucleotide binding"/>
    <property type="evidence" value="ECO:0007669"/>
    <property type="project" value="InterPro"/>
</dbReference>
<dbReference type="SUPFAM" id="SSF55347">
    <property type="entry name" value="Glyceraldehyde-3-phosphate dehydrogenase-like, C-terminal domain"/>
    <property type="match status" value="1"/>
</dbReference>
<proteinExistence type="predicted"/>
<evidence type="ECO:0000313" key="4">
    <source>
        <dbReference type="Proteomes" id="UP000249363"/>
    </source>
</evidence>
<keyword evidence="4" id="KW-1185">Reference proteome</keyword>
<dbReference type="Proteomes" id="UP000249363">
    <property type="component" value="Unassembled WGS sequence"/>
</dbReference>
<dbReference type="InterPro" id="IPR051317">
    <property type="entry name" value="Gfo/Idh/MocA_oxidoreduct"/>
</dbReference>
<name>A0A364L642_TALAM</name>
<evidence type="ECO:0000259" key="2">
    <source>
        <dbReference type="Pfam" id="PF22685"/>
    </source>
</evidence>
<sequence>MAPIRVGLIGLSSSKPDSMTVGAWAHLAHLPYLLSSPDYEIVALANSSQEAAEKAIKVYNLPATTKAYGSPEEIAKDPDVDLIVISVVVMKHYQLAKPALLAKKNVFVEWPLGASLAESEELAALAKENGVRTIVGLQARADPLVDKLKELLESGQIGNITSSSVLGPMSGLPTDSWFDGGEYYLDMKNGGNNFMIFFGHFFDSFTQVLGEFVEPHSILKAARTKIAIRGSDGSIKVPEYPKNTPDHILVQGVLKDSGAVASICSRDLMHTVDGIGLRWLITGTKGEIEVTAPEGQWQMSDPGRKLRLKIGQNETVEVPYANNADKSYLERLSINVTGVYEAFLKDDQSHYATFDSALRTHVLLDEILKRSGFNA</sequence>
<organism evidence="3 4">
    <name type="scientific">Talaromyces amestolkiae</name>
    <dbReference type="NCBI Taxonomy" id="1196081"/>
    <lineage>
        <taxon>Eukaryota</taxon>
        <taxon>Fungi</taxon>
        <taxon>Dikarya</taxon>
        <taxon>Ascomycota</taxon>
        <taxon>Pezizomycotina</taxon>
        <taxon>Eurotiomycetes</taxon>
        <taxon>Eurotiomycetidae</taxon>
        <taxon>Eurotiales</taxon>
        <taxon>Trichocomaceae</taxon>
        <taxon>Talaromyces</taxon>
        <taxon>Talaromyces sect. Talaromyces</taxon>
    </lineage>
</organism>
<dbReference type="Pfam" id="PF01408">
    <property type="entry name" value="GFO_IDH_MocA"/>
    <property type="match status" value="1"/>
</dbReference>
<protein>
    <submittedName>
        <fullName evidence="3">Uncharacterized protein</fullName>
    </submittedName>
</protein>
<dbReference type="EMBL" id="MIKG01000015">
    <property type="protein sequence ID" value="RAO71259.1"/>
    <property type="molecule type" value="Genomic_DNA"/>
</dbReference>
<dbReference type="PANTHER" id="PTHR43708:SF1">
    <property type="entry name" value="GALACTOSE_LACTOSE METABOLISM REGULATORY PROTEIN GAL80"/>
    <property type="match status" value="1"/>
</dbReference>
<feature type="domain" description="Gal80p-like C-terminal" evidence="2">
    <location>
        <begin position="143"/>
        <end position="291"/>
    </location>
</feature>
<feature type="domain" description="Gfo/Idh/MocA-like oxidoreductase N-terminal" evidence="1">
    <location>
        <begin position="21"/>
        <end position="136"/>
    </location>
</feature>
<dbReference type="InterPro" id="IPR000683">
    <property type="entry name" value="Gfo/Idh/MocA-like_OxRdtase_N"/>
</dbReference>
<dbReference type="SUPFAM" id="SSF51735">
    <property type="entry name" value="NAD(P)-binding Rossmann-fold domains"/>
    <property type="match status" value="1"/>
</dbReference>
<reference evidence="3 4" key="1">
    <citation type="journal article" date="2017" name="Biotechnol. Biofuels">
        <title>Differential beta-glucosidase expression as a function of carbon source availability in Talaromyces amestolkiae: a genomic and proteomic approach.</title>
        <authorList>
            <person name="de Eugenio L.I."/>
            <person name="Mendez-Liter J.A."/>
            <person name="Nieto-Dominguez M."/>
            <person name="Alonso L."/>
            <person name="Gil-Munoz J."/>
            <person name="Barriuso J."/>
            <person name="Prieto A."/>
            <person name="Martinez M.J."/>
        </authorList>
    </citation>
    <scope>NUCLEOTIDE SEQUENCE [LARGE SCALE GENOMIC DNA]</scope>
    <source>
        <strain evidence="3 4">CIB</strain>
    </source>
</reference>
<dbReference type="InterPro" id="IPR055080">
    <property type="entry name" value="Gal80p-like_C"/>
</dbReference>
<dbReference type="Gene3D" id="3.30.360.10">
    <property type="entry name" value="Dihydrodipicolinate Reductase, domain 2"/>
    <property type="match status" value="1"/>
</dbReference>
<dbReference type="OrthoDB" id="64915at2759"/>
<dbReference type="AlphaFoldDB" id="A0A364L642"/>
<dbReference type="GeneID" id="63796487"/>
<dbReference type="STRING" id="1196081.A0A364L642"/>
<gene>
    <name evidence="3" type="ORF">BHQ10_007271</name>
</gene>
<evidence type="ECO:0000259" key="1">
    <source>
        <dbReference type="Pfam" id="PF01408"/>
    </source>
</evidence>
<dbReference type="Pfam" id="PF22685">
    <property type="entry name" value="Gal80p_C-like"/>
    <property type="match status" value="1"/>
</dbReference>
<evidence type="ECO:0000313" key="3">
    <source>
        <dbReference type="EMBL" id="RAO71259.1"/>
    </source>
</evidence>
<accession>A0A364L642</accession>
<dbReference type="InterPro" id="IPR036291">
    <property type="entry name" value="NAD(P)-bd_dom_sf"/>
</dbReference>
<dbReference type="Gene3D" id="3.40.50.720">
    <property type="entry name" value="NAD(P)-binding Rossmann-like Domain"/>
    <property type="match status" value="1"/>
</dbReference>